<sequence length="62" mass="7163">MSDVQIGKPGPYGVVRVKMVTLDKEVIEFQLKGVSIVKQDRFITRVTGKSFDIFYDPKSEWR</sequence>
<evidence type="ECO:0000313" key="2">
    <source>
        <dbReference type="Proteomes" id="UP000535491"/>
    </source>
</evidence>
<dbReference type="RefSeq" id="WP_181751551.1">
    <property type="nucleotide sequence ID" value="NZ_JACEIQ010000006.1"/>
</dbReference>
<evidence type="ECO:0000313" key="1">
    <source>
        <dbReference type="EMBL" id="MBA4494313.1"/>
    </source>
</evidence>
<reference evidence="1 2" key="1">
    <citation type="submission" date="2020-07" db="EMBL/GenBank/DDBJ databases">
        <authorList>
            <person name="Feng H."/>
        </authorList>
    </citation>
    <scope>NUCLEOTIDE SEQUENCE [LARGE SCALE GENOMIC DNA]</scope>
    <source>
        <strain evidence="2">s-10</strain>
    </source>
</reference>
<gene>
    <name evidence="1" type="ORF">H1191_08340</name>
</gene>
<dbReference type="EMBL" id="JACEIQ010000006">
    <property type="protein sequence ID" value="MBA4494313.1"/>
    <property type="molecule type" value="Genomic_DNA"/>
</dbReference>
<proteinExistence type="predicted"/>
<protein>
    <submittedName>
        <fullName evidence="1">Uncharacterized protein</fullName>
    </submittedName>
</protein>
<dbReference type="Proteomes" id="UP000535491">
    <property type="component" value="Unassembled WGS sequence"/>
</dbReference>
<name>A0A7W2A8X6_9BACL</name>
<comment type="caution">
    <text evidence="1">The sequence shown here is derived from an EMBL/GenBank/DDBJ whole genome shotgun (WGS) entry which is preliminary data.</text>
</comment>
<dbReference type="AlphaFoldDB" id="A0A7W2A8X6"/>
<keyword evidence="2" id="KW-1185">Reference proteome</keyword>
<organism evidence="1 2">
    <name type="scientific">Paenactinomyces guangxiensis</name>
    <dbReference type="NCBI Taxonomy" id="1490290"/>
    <lineage>
        <taxon>Bacteria</taxon>
        <taxon>Bacillati</taxon>
        <taxon>Bacillota</taxon>
        <taxon>Bacilli</taxon>
        <taxon>Bacillales</taxon>
        <taxon>Thermoactinomycetaceae</taxon>
        <taxon>Paenactinomyces</taxon>
    </lineage>
</organism>
<accession>A0A7W2A8X6</accession>